<dbReference type="PROSITE" id="PS51118">
    <property type="entry name" value="HTH_HXLR"/>
    <property type="match status" value="1"/>
</dbReference>
<dbReference type="Proteomes" id="UP000240572">
    <property type="component" value="Unassembled WGS sequence"/>
</dbReference>
<proteinExistence type="predicted"/>
<evidence type="ECO:0000256" key="3">
    <source>
        <dbReference type="ARBA" id="ARBA00023163"/>
    </source>
</evidence>
<sequence>MPIKTSTAAVCPVDYAFKRIGGKYKGRIIWHLHLDGVLRYGALRKEMTDITPKMLTQTLRELEEDGLVARKVYLEVPPRVEYRLTAVAEELIPFIRHLKQWGKRQMDREQARKGSLA</sequence>
<dbReference type="OrthoDB" id="8231503at2"/>
<accession>A0A2P8D1F3</accession>
<comment type="caution">
    <text evidence="5">The sequence shown here is derived from an EMBL/GenBank/DDBJ whole genome shotgun (WGS) entry which is preliminary data.</text>
</comment>
<dbReference type="EMBL" id="PYGD01000006">
    <property type="protein sequence ID" value="PSK91060.1"/>
    <property type="molecule type" value="Genomic_DNA"/>
</dbReference>
<dbReference type="AlphaFoldDB" id="A0A2P8D1F3"/>
<protein>
    <submittedName>
        <fullName evidence="5">HxlR family transcriptional regulator</fullName>
    </submittedName>
</protein>
<gene>
    <name evidence="5" type="ORF">B0I18_10670</name>
</gene>
<dbReference type="Gene3D" id="1.10.10.10">
    <property type="entry name" value="Winged helix-like DNA-binding domain superfamily/Winged helix DNA-binding domain"/>
    <property type="match status" value="1"/>
</dbReference>
<reference evidence="5 6" key="1">
    <citation type="submission" date="2018-03" db="EMBL/GenBank/DDBJ databases">
        <title>Genomic Encyclopedia of Type Strains, Phase III (KMG-III): the genomes of soil and plant-associated and newly described type strains.</title>
        <authorList>
            <person name="Whitman W."/>
        </authorList>
    </citation>
    <scope>NUCLEOTIDE SEQUENCE [LARGE SCALE GENOMIC DNA]</scope>
    <source>
        <strain evidence="5 6">CGMCC 1.12700</strain>
    </source>
</reference>
<keyword evidence="3" id="KW-0804">Transcription</keyword>
<feature type="domain" description="HTH hxlR-type" evidence="4">
    <location>
        <begin position="11"/>
        <end position="110"/>
    </location>
</feature>
<dbReference type="InterPro" id="IPR036388">
    <property type="entry name" value="WH-like_DNA-bd_sf"/>
</dbReference>
<dbReference type="InterPro" id="IPR036390">
    <property type="entry name" value="WH_DNA-bd_sf"/>
</dbReference>
<evidence type="ECO:0000313" key="6">
    <source>
        <dbReference type="Proteomes" id="UP000240572"/>
    </source>
</evidence>
<evidence type="ECO:0000313" key="5">
    <source>
        <dbReference type="EMBL" id="PSK91060.1"/>
    </source>
</evidence>
<evidence type="ECO:0000256" key="1">
    <source>
        <dbReference type="ARBA" id="ARBA00023015"/>
    </source>
</evidence>
<keyword evidence="6" id="KW-1185">Reference proteome</keyword>
<dbReference type="PANTHER" id="PTHR33204:SF29">
    <property type="entry name" value="TRANSCRIPTIONAL REGULATOR"/>
    <property type="match status" value="1"/>
</dbReference>
<organism evidence="5 6">
    <name type="scientific">Taibaiella chishuiensis</name>
    <dbReference type="NCBI Taxonomy" id="1434707"/>
    <lineage>
        <taxon>Bacteria</taxon>
        <taxon>Pseudomonadati</taxon>
        <taxon>Bacteroidota</taxon>
        <taxon>Chitinophagia</taxon>
        <taxon>Chitinophagales</taxon>
        <taxon>Chitinophagaceae</taxon>
        <taxon>Taibaiella</taxon>
    </lineage>
</organism>
<dbReference type="InterPro" id="IPR002577">
    <property type="entry name" value="HTH_HxlR"/>
</dbReference>
<dbReference type="Pfam" id="PF01638">
    <property type="entry name" value="HxlR"/>
    <property type="match status" value="1"/>
</dbReference>
<dbReference type="SUPFAM" id="SSF46785">
    <property type="entry name" value="Winged helix' DNA-binding domain"/>
    <property type="match status" value="1"/>
</dbReference>
<evidence type="ECO:0000256" key="2">
    <source>
        <dbReference type="ARBA" id="ARBA00023125"/>
    </source>
</evidence>
<keyword evidence="1" id="KW-0805">Transcription regulation</keyword>
<dbReference type="PANTHER" id="PTHR33204">
    <property type="entry name" value="TRANSCRIPTIONAL REGULATOR, MARR FAMILY"/>
    <property type="match status" value="1"/>
</dbReference>
<dbReference type="GO" id="GO:0003677">
    <property type="term" value="F:DNA binding"/>
    <property type="evidence" value="ECO:0007669"/>
    <property type="project" value="UniProtKB-KW"/>
</dbReference>
<dbReference type="RefSeq" id="WP_106523862.1">
    <property type="nucleotide sequence ID" value="NZ_PYGD01000006.1"/>
</dbReference>
<keyword evidence="2" id="KW-0238">DNA-binding</keyword>
<name>A0A2P8D1F3_9BACT</name>
<evidence type="ECO:0000259" key="4">
    <source>
        <dbReference type="PROSITE" id="PS51118"/>
    </source>
</evidence>